<evidence type="ECO:0000256" key="1">
    <source>
        <dbReference type="ARBA" id="ARBA00023015"/>
    </source>
</evidence>
<dbReference type="EMBL" id="BAABKI010000020">
    <property type="protein sequence ID" value="GAA5175754.1"/>
    <property type="molecule type" value="Genomic_DNA"/>
</dbReference>
<dbReference type="InterPro" id="IPR011711">
    <property type="entry name" value="GntR_C"/>
</dbReference>
<dbReference type="SUPFAM" id="SSF48008">
    <property type="entry name" value="GntR ligand-binding domain-like"/>
    <property type="match status" value="1"/>
</dbReference>
<dbReference type="SUPFAM" id="SSF46785">
    <property type="entry name" value="Winged helix' DNA-binding domain"/>
    <property type="match status" value="1"/>
</dbReference>
<dbReference type="SMART" id="SM00345">
    <property type="entry name" value="HTH_GNTR"/>
    <property type="match status" value="1"/>
</dbReference>
<dbReference type="InterPro" id="IPR036388">
    <property type="entry name" value="WH-like_DNA-bd_sf"/>
</dbReference>
<evidence type="ECO:0000256" key="2">
    <source>
        <dbReference type="ARBA" id="ARBA00023125"/>
    </source>
</evidence>
<reference evidence="7" key="1">
    <citation type="journal article" date="2019" name="Int. J. Syst. Evol. Microbiol.">
        <title>The Global Catalogue of Microorganisms (GCM) 10K type strain sequencing project: providing services to taxonomists for standard genome sequencing and annotation.</title>
        <authorList>
            <consortium name="The Broad Institute Genomics Platform"/>
            <consortium name="The Broad Institute Genome Sequencing Center for Infectious Disease"/>
            <person name="Wu L."/>
            <person name="Ma J."/>
        </authorList>
    </citation>
    <scope>NUCLEOTIDE SEQUENCE [LARGE SCALE GENOMIC DNA]</scope>
    <source>
        <strain evidence="7">JCM 18472</strain>
    </source>
</reference>
<feature type="domain" description="HTH gntR-type" evidence="5">
    <location>
        <begin position="10"/>
        <end position="77"/>
    </location>
</feature>
<keyword evidence="3" id="KW-0804">Transcription</keyword>
<dbReference type="InterPro" id="IPR036390">
    <property type="entry name" value="WH_DNA-bd_sf"/>
</dbReference>
<keyword evidence="7" id="KW-1185">Reference proteome</keyword>
<dbReference type="PROSITE" id="PS50949">
    <property type="entry name" value="HTH_GNTR"/>
    <property type="match status" value="1"/>
</dbReference>
<dbReference type="InterPro" id="IPR008920">
    <property type="entry name" value="TF_FadR/GntR_C"/>
</dbReference>
<accession>A0ABP9REY8</accession>
<dbReference type="Pfam" id="PF07729">
    <property type="entry name" value="FCD"/>
    <property type="match status" value="1"/>
</dbReference>
<dbReference type="Gene3D" id="1.10.10.10">
    <property type="entry name" value="Winged helix-like DNA-binding domain superfamily/Winged helix DNA-binding domain"/>
    <property type="match status" value="1"/>
</dbReference>
<sequence length="244" mass="27446">MTASPSASRDMASSRIFETLKQDLIRGRFAAGEKLAISALKDHYRVGLSPLREALNRLAAYGLLEQVNQRGFRVPAMRLEELDDIAGLRTQLECMALTQAFQAGDPEWESQLLAAHHRLRRAEEHPGRVEEWEQAHLRFHRALLASCGSHWLLRFIEQLHDQFDRYRRLAPPNPAVRKVLDRQHGELVELALSRDIAAARALLDDHIRLSHGVARGCCQPSASNDDRARKDSGGGAGGRYSGYR</sequence>
<gene>
    <name evidence="6" type="ORF">GCM10023342_19800</name>
</gene>
<dbReference type="PANTHER" id="PTHR43537:SF20">
    <property type="entry name" value="HTH-TYPE TRANSCRIPTIONAL REPRESSOR GLAR"/>
    <property type="match status" value="1"/>
</dbReference>
<dbReference type="RefSeq" id="WP_084173278.1">
    <property type="nucleotide sequence ID" value="NZ_BAABKI010000020.1"/>
</dbReference>
<proteinExistence type="predicted"/>
<evidence type="ECO:0000313" key="6">
    <source>
        <dbReference type="EMBL" id="GAA5175754.1"/>
    </source>
</evidence>
<protein>
    <submittedName>
        <fullName evidence="6">GntR family transcriptional regulator</fullName>
    </submittedName>
</protein>
<comment type="caution">
    <text evidence="6">The sequence shown here is derived from an EMBL/GenBank/DDBJ whole genome shotgun (WGS) entry which is preliminary data.</text>
</comment>
<dbReference type="InterPro" id="IPR000524">
    <property type="entry name" value="Tscrpt_reg_HTH_GntR"/>
</dbReference>
<dbReference type="PANTHER" id="PTHR43537">
    <property type="entry name" value="TRANSCRIPTIONAL REGULATOR, GNTR FAMILY"/>
    <property type="match status" value="1"/>
</dbReference>
<feature type="compositionally biased region" description="Gly residues" evidence="4">
    <location>
        <begin position="233"/>
        <end position="244"/>
    </location>
</feature>
<name>A0ABP9REY8_9GAMM</name>
<dbReference type="Gene3D" id="1.20.120.530">
    <property type="entry name" value="GntR ligand-binding domain-like"/>
    <property type="match status" value="1"/>
</dbReference>
<evidence type="ECO:0000256" key="3">
    <source>
        <dbReference type="ARBA" id="ARBA00023163"/>
    </source>
</evidence>
<evidence type="ECO:0000313" key="7">
    <source>
        <dbReference type="Proteomes" id="UP001500074"/>
    </source>
</evidence>
<feature type="region of interest" description="Disordered" evidence="4">
    <location>
        <begin position="218"/>
        <end position="244"/>
    </location>
</feature>
<dbReference type="Pfam" id="PF00392">
    <property type="entry name" value="GntR"/>
    <property type="match status" value="1"/>
</dbReference>
<dbReference type="SMART" id="SM00895">
    <property type="entry name" value="FCD"/>
    <property type="match status" value="1"/>
</dbReference>
<keyword evidence="1" id="KW-0805">Transcription regulation</keyword>
<organism evidence="6 7">
    <name type="scientific">Modicisalibacter zincidurans</name>
    <dbReference type="NCBI Taxonomy" id="1178777"/>
    <lineage>
        <taxon>Bacteria</taxon>
        <taxon>Pseudomonadati</taxon>
        <taxon>Pseudomonadota</taxon>
        <taxon>Gammaproteobacteria</taxon>
        <taxon>Oceanospirillales</taxon>
        <taxon>Halomonadaceae</taxon>
        <taxon>Modicisalibacter</taxon>
    </lineage>
</organism>
<dbReference type="Proteomes" id="UP001500074">
    <property type="component" value="Unassembled WGS sequence"/>
</dbReference>
<keyword evidence="2" id="KW-0238">DNA-binding</keyword>
<evidence type="ECO:0000259" key="5">
    <source>
        <dbReference type="PROSITE" id="PS50949"/>
    </source>
</evidence>
<evidence type="ECO:0000256" key="4">
    <source>
        <dbReference type="SAM" id="MobiDB-lite"/>
    </source>
</evidence>